<dbReference type="WBParaSite" id="PDA_v2.g5333.t1">
    <property type="protein sequence ID" value="PDA_v2.g5333.t1"/>
    <property type="gene ID" value="PDA_v2.g5333"/>
</dbReference>
<dbReference type="AlphaFoldDB" id="A0A914QUB2"/>
<evidence type="ECO:0000256" key="1">
    <source>
        <dbReference type="SAM" id="Phobius"/>
    </source>
</evidence>
<feature type="transmembrane region" description="Helical" evidence="1">
    <location>
        <begin position="12"/>
        <end position="32"/>
    </location>
</feature>
<sequence>MSEDGNVKNPLIPLLLAGLIISSTAAISNILVSIYNIVNTEQNAELAVQARIKEDERFKTLMAENEKLLTEVTRIADGVRLTSSEIVAKLDQVIQTMIQQDFATVSQKLKKN</sequence>
<keyword evidence="1" id="KW-1133">Transmembrane helix</keyword>
<proteinExistence type="predicted"/>
<keyword evidence="1" id="KW-0472">Membrane</keyword>
<keyword evidence="1" id="KW-0812">Transmembrane</keyword>
<keyword evidence="2" id="KW-1185">Reference proteome</keyword>
<reference evidence="3" key="1">
    <citation type="submission" date="2022-11" db="UniProtKB">
        <authorList>
            <consortium name="WormBaseParasite"/>
        </authorList>
    </citation>
    <scope>IDENTIFICATION</scope>
</reference>
<dbReference type="Proteomes" id="UP000887578">
    <property type="component" value="Unplaced"/>
</dbReference>
<organism evidence="2 3">
    <name type="scientific">Panagrolaimus davidi</name>
    <dbReference type="NCBI Taxonomy" id="227884"/>
    <lineage>
        <taxon>Eukaryota</taxon>
        <taxon>Metazoa</taxon>
        <taxon>Ecdysozoa</taxon>
        <taxon>Nematoda</taxon>
        <taxon>Chromadorea</taxon>
        <taxon>Rhabditida</taxon>
        <taxon>Tylenchina</taxon>
        <taxon>Panagrolaimomorpha</taxon>
        <taxon>Panagrolaimoidea</taxon>
        <taxon>Panagrolaimidae</taxon>
        <taxon>Panagrolaimus</taxon>
    </lineage>
</organism>
<evidence type="ECO:0000313" key="2">
    <source>
        <dbReference type="Proteomes" id="UP000887578"/>
    </source>
</evidence>
<accession>A0A914QUB2</accession>
<name>A0A914QUB2_9BILA</name>
<evidence type="ECO:0000313" key="3">
    <source>
        <dbReference type="WBParaSite" id="PDA_v2.g5333.t1"/>
    </source>
</evidence>
<protein>
    <submittedName>
        <fullName evidence="3">TMhelix containing protein</fullName>
    </submittedName>
</protein>